<dbReference type="RefSeq" id="WP_147925906.1">
    <property type="nucleotide sequence ID" value="NZ_VKAC01000004.1"/>
</dbReference>
<evidence type="ECO:0000256" key="1">
    <source>
        <dbReference type="SAM" id="MobiDB-lite"/>
    </source>
</evidence>
<sequence length="274" mass="29078">MSSDPVLQLATPAELGALHLRHAQRRHLAATVLDLAARGHLRVDDAGNDPTLGYALDWYLLLPGEAPPVGLDATDLAQVRTAHPQHEPWPALDRGAPRPGSADTLRSHERLLLTLVADTPNRLLSRVRAHADVPRVLAALDDDVVERGWFAPSAHALPVGLLEHLRGVHAGRRRTRSGDEVAAQLRAARSVLKAHRPEAAALVELLPTAVALGLLDLWTAHLGQLRPPTPAWFAPGRSTTARGWLGVCGVAMAMSLEPPPGGGAGSAAFGQTNP</sequence>
<dbReference type="Proteomes" id="UP000321234">
    <property type="component" value="Unassembled WGS sequence"/>
</dbReference>
<dbReference type="OrthoDB" id="143710at2"/>
<keyword evidence="3" id="KW-1185">Reference proteome</keyword>
<dbReference type="AlphaFoldDB" id="A0A5C8ZG11"/>
<gene>
    <name evidence="2" type="ORF">FMM08_08585</name>
</gene>
<name>A0A5C8ZG11_9ACTN</name>
<organism evidence="2 3">
    <name type="scientific">Quadrisphaera setariae</name>
    <dbReference type="NCBI Taxonomy" id="2593304"/>
    <lineage>
        <taxon>Bacteria</taxon>
        <taxon>Bacillati</taxon>
        <taxon>Actinomycetota</taxon>
        <taxon>Actinomycetes</taxon>
        <taxon>Kineosporiales</taxon>
        <taxon>Kineosporiaceae</taxon>
        <taxon>Quadrisphaera</taxon>
    </lineage>
</organism>
<proteinExistence type="predicted"/>
<evidence type="ECO:0000313" key="2">
    <source>
        <dbReference type="EMBL" id="TXR56777.1"/>
    </source>
</evidence>
<dbReference type="EMBL" id="VKAC01000004">
    <property type="protein sequence ID" value="TXR56777.1"/>
    <property type="molecule type" value="Genomic_DNA"/>
</dbReference>
<protein>
    <submittedName>
        <fullName evidence="2">DUF2207 domain-containing protein</fullName>
    </submittedName>
</protein>
<accession>A0A5C8ZG11</accession>
<evidence type="ECO:0000313" key="3">
    <source>
        <dbReference type="Proteomes" id="UP000321234"/>
    </source>
</evidence>
<reference evidence="2 3" key="1">
    <citation type="submission" date="2019-07" db="EMBL/GenBank/DDBJ databases">
        <title>Quadrisphaera sp. strain DD2A genome sequencing and assembly.</title>
        <authorList>
            <person name="Kim I."/>
        </authorList>
    </citation>
    <scope>NUCLEOTIDE SEQUENCE [LARGE SCALE GENOMIC DNA]</scope>
    <source>
        <strain evidence="2 3">DD2A</strain>
    </source>
</reference>
<comment type="caution">
    <text evidence="2">The sequence shown here is derived from an EMBL/GenBank/DDBJ whole genome shotgun (WGS) entry which is preliminary data.</text>
</comment>
<feature type="region of interest" description="Disordered" evidence="1">
    <location>
        <begin position="83"/>
        <end position="103"/>
    </location>
</feature>